<keyword evidence="3" id="KW-1185">Reference proteome</keyword>
<comment type="caution">
    <text evidence="2">The sequence shown here is derived from an EMBL/GenBank/DDBJ whole genome shotgun (WGS) entry which is preliminary data.</text>
</comment>
<keyword evidence="1" id="KW-0812">Transmembrane</keyword>
<sequence>MMTRLSAGFWVSLLCFIAFQWSALPVLAYITDRAEHVVTGALFIAGVLYPIYFIGTLVYLHKIKKAAYEDLMAAALFLLIPLFLYFPIFELL</sequence>
<reference evidence="2 3" key="1">
    <citation type="submission" date="2017-11" db="EMBL/GenBank/DDBJ databases">
        <title>Comparitive Functional Genomics of Dry Heat Resistant strains isolated from the Viking Spacecraft.</title>
        <authorList>
            <person name="Seuylemezian A."/>
            <person name="Cooper K."/>
            <person name="Vaishampayan P."/>
        </authorList>
    </citation>
    <scope>NUCLEOTIDE SEQUENCE [LARGE SCALE GENOMIC DNA]</scope>
    <source>
        <strain evidence="2 3">V1-29</strain>
    </source>
</reference>
<keyword evidence="1" id="KW-0472">Membrane</keyword>
<keyword evidence="1" id="KW-1133">Transmembrane helix</keyword>
<dbReference type="EMBL" id="PGUY01000042">
    <property type="protein sequence ID" value="PLT29348.1"/>
    <property type="molecule type" value="Genomic_DNA"/>
</dbReference>
<evidence type="ECO:0000313" key="2">
    <source>
        <dbReference type="EMBL" id="PLT29348.1"/>
    </source>
</evidence>
<accession>A0A2N5M4Q8</accession>
<organism evidence="2 3">
    <name type="scientific">Peribacillus deserti</name>
    <dbReference type="NCBI Taxonomy" id="673318"/>
    <lineage>
        <taxon>Bacteria</taxon>
        <taxon>Bacillati</taxon>
        <taxon>Bacillota</taxon>
        <taxon>Bacilli</taxon>
        <taxon>Bacillales</taxon>
        <taxon>Bacillaceae</taxon>
        <taxon>Peribacillus</taxon>
    </lineage>
</organism>
<dbReference type="AlphaFoldDB" id="A0A2N5M4Q8"/>
<feature type="transmembrane region" description="Helical" evidence="1">
    <location>
        <begin position="71"/>
        <end position="89"/>
    </location>
</feature>
<evidence type="ECO:0000313" key="3">
    <source>
        <dbReference type="Proteomes" id="UP000234748"/>
    </source>
</evidence>
<name>A0A2N5M4Q8_9BACI</name>
<dbReference type="OrthoDB" id="2886707at2"/>
<dbReference type="Proteomes" id="UP000234748">
    <property type="component" value="Unassembled WGS sequence"/>
</dbReference>
<proteinExistence type="predicted"/>
<evidence type="ECO:0000256" key="1">
    <source>
        <dbReference type="SAM" id="Phobius"/>
    </source>
</evidence>
<gene>
    <name evidence="2" type="ORF">CUU66_13615</name>
</gene>
<dbReference type="RefSeq" id="WP_101643075.1">
    <property type="nucleotide sequence ID" value="NZ_PGUY01000042.1"/>
</dbReference>
<feature type="transmembrane region" description="Helical" evidence="1">
    <location>
        <begin position="38"/>
        <end position="59"/>
    </location>
</feature>
<protein>
    <submittedName>
        <fullName evidence="2">Uncharacterized protein</fullName>
    </submittedName>
</protein>